<feature type="region of interest" description="Disordered" evidence="1">
    <location>
        <begin position="477"/>
        <end position="523"/>
    </location>
</feature>
<feature type="signal peptide" evidence="2">
    <location>
        <begin position="1"/>
        <end position="23"/>
    </location>
</feature>
<evidence type="ECO:0000313" key="3">
    <source>
        <dbReference type="EMBL" id="KAG2226898.1"/>
    </source>
</evidence>
<feature type="region of interest" description="Disordered" evidence="1">
    <location>
        <begin position="416"/>
        <end position="438"/>
    </location>
</feature>
<feature type="region of interest" description="Disordered" evidence="1">
    <location>
        <begin position="340"/>
        <end position="389"/>
    </location>
</feature>
<protein>
    <recommendedName>
        <fullName evidence="5">Reelin domain-containing protein</fullName>
    </recommendedName>
</protein>
<keyword evidence="2" id="KW-0732">Signal</keyword>
<organism evidence="3 4">
    <name type="scientific">Circinella minor</name>
    <dbReference type="NCBI Taxonomy" id="1195481"/>
    <lineage>
        <taxon>Eukaryota</taxon>
        <taxon>Fungi</taxon>
        <taxon>Fungi incertae sedis</taxon>
        <taxon>Mucoromycota</taxon>
        <taxon>Mucoromycotina</taxon>
        <taxon>Mucoromycetes</taxon>
        <taxon>Mucorales</taxon>
        <taxon>Lichtheimiaceae</taxon>
        <taxon>Circinella</taxon>
    </lineage>
</organism>
<gene>
    <name evidence="3" type="ORF">INT45_010177</name>
</gene>
<name>A0A8H7VS93_9FUNG</name>
<proteinExistence type="predicted"/>
<comment type="caution">
    <text evidence="3">The sequence shown here is derived from an EMBL/GenBank/DDBJ whole genome shotgun (WGS) entry which is preliminary data.</text>
</comment>
<keyword evidence="4" id="KW-1185">Reference proteome</keyword>
<evidence type="ECO:0000313" key="4">
    <source>
        <dbReference type="Proteomes" id="UP000646827"/>
    </source>
</evidence>
<dbReference type="AlphaFoldDB" id="A0A8H7VS93"/>
<feature type="region of interest" description="Disordered" evidence="1">
    <location>
        <begin position="118"/>
        <end position="156"/>
    </location>
</feature>
<feature type="chain" id="PRO_5034409259" description="Reelin domain-containing protein" evidence="2">
    <location>
        <begin position="24"/>
        <end position="536"/>
    </location>
</feature>
<sequence>MMKLVQLASLATVMLQLGTFVQANPLFDSAHSNDGSQEDVCSSLSFEDNSRHLVAWQAPSSIQQVNVTIVNSEQKTVAMVNVFDASKGASGEIPISLNGQDTGEFHFHLAGIGGPACQADSPTFEITRDDGQQQSSDDDDSKKQHENDDAKAWSHAVQQVSDYTKDDKKEHDNAKWFTNDDQRTHLNAHLNKELDELFSTNHDNAAQWQAIEVDVESEPEHEDSGENLFDHTNAGTWTDEDFDPKHVDVEGFQAEEHNDDAEVEYVMDYSNVGAWQEEQINPNDDASTEHENSGWVEDIQKFDHTNVGAWQEEQIADDQEEQGHTNAVEWQAEVIDVAGDHSGAQDHGNVASGGWVEEDASGAQGHGNIASGGWVEEDASGAQGHGNVASGQWVEDDAQSHNDQDAWIAQEIDGDGVVSGQHNNEAKEPAPPSDTEWHVNDVNIDSEWQDESSANANVADHTDAAPFIQAEIEALAEQSVHSDAAEGWYEEESTHKNESPSSGKVGTGRMPPSIDSTHDNDGTIPVVPAEALIAKW</sequence>
<accession>A0A8H7VS93</accession>
<feature type="compositionally biased region" description="Basic and acidic residues" evidence="1">
    <location>
        <begin position="140"/>
        <end position="152"/>
    </location>
</feature>
<dbReference type="Proteomes" id="UP000646827">
    <property type="component" value="Unassembled WGS sequence"/>
</dbReference>
<dbReference type="EMBL" id="JAEPRB010000012">
    <property type="protein sequence ID" value="KAG2226898.1"/>
    <property type="molecule type" value="Genomic_DNA"/>
</dbReference>
<evidence type="ECO:0000256" key="1">
    <source>
        <dbReference type="SAM" id="MobiDB-lite"/>
    </source>
</evidence>
<dbReference type="OrthoDB" id="2289567at2759"/>
<reference evidence="3 4" key="1">
    <citation type="submission" date="2020-12" db="EMBL/GenBank/DDBJ databases">
        <title>Metabolic potential, ecology and presence of endohyphal bacteria is reflected in genomic diversity of Mucoromycotina.</title>
        <authorList>
            <person name="Muszewska A."/>
            <person name="Okrasinska A."/>
            <person name="Steczkiewicz K."/>
            <person name="Drgas O."/>
            <person name="Orlowska M."/>
            <person name="Perlinska-Lenart U."/>
            <person name="Aleksandrzak-Piekarczyk T."/>
            <person name="Szatraj K."/>
            <person name="Zielenkiewicz U."/>
            <person name="Pilsyk S."/>
            <person name="Malc E."/>
            <person name="Mieczkowski P."/>
            <person name="Kruszewska J.S."/>
            <person name="Biernat P."/>
            <person name="Pawlowska J."/>
        </authorList>
    </citation>
    <scope>NUCLEOTIDE SEQUENCE [LARGE SCALE GENOMIC DNA]</scope>
    <source>
        <strain evidence="3 4">CBS 142.35</strain>
    </source>
</reference>
<evidence type="ECO:0000256" key="2">
    <source>
        <dbReference type="SAM" id="SignalP"/>
    </source>
</evidence>
<evidence type="ECO:0008006" key="5">
    <source>
        <dbReference type="Google" id="ProtNLM"/>
    </source>
</evidence>